<dbReference type="Gene3D" id="3.40.50.800">
    <property type="entry name" value="Anticodon-binding domain"/>
    <property type="match status" value="1"/>
</dbReference>
<evidence type="ECO:0000256" key="5">
    <source>
        <dbReference type="ARBA" id="ARBA00022840"/>
    </source>
</evidence>
<comment type="caution">
    <text evidence="11">The sequence shown here is derived from an EMBL/GenBank/DDBJ whole genome shotgun (WGS) entry which is preliminary data.</text>
</comment>
<dbReference type="GO" id="GO:0006433">
    <property type="term" value="P:prolyl-tRNA aminoacylation"/>
    <property type="evidence" value="ECO:0007669"/>
    <property type="project" value="InterPro"/>
</dbReference>
<dbReference type="InterPro" id="IPR004154">
    <property type="entry name" value="Anticodon-bd"/>
</dbReference>
<dbReference type="InterPro" id="IPR045864">
    <property type="entry name" value="aa-tRNA-synth_II/BPL/LPL"/>
</dbReference>
<feature type="domain" description="Aminoacyl-transfer RNA synthetases class-II family profile" evidence="10">
    <location>
        <begin position="38"/>
        <end position="314"/>
    </location>
</feature>
<evidence type="ECO:0000256" key="1">
    <source>
        <dbReference type="ARBA" id="ARBA00012831"/>
    </source>
</evidence>
<dbReference type="SUPFAM" id="SSF55681">
    <property type="entry name" value="Class II aaRS and biotin synthetases"/>
    <property type="match status" value="1"/>
</dbReference>
<protein>
    <recommendedName>
        <fullName evidence="2">Proline--tRNA ligase</fullName>
        <ecNumber evidence="1">6.1.1.15</ecNumber>
    </recommendedName>
    <alternativeName>
        <fullName evidence="8">Prolyl-tRNA synthetase</fullName>
    </alternativeName>
</protein>
<dbReference type="Pfam" id="PF03129">
    <property type="entry name" value="HGTP_anticodon"/>
    <property type="match status" value="1"/>
</dbReference>
<dbReference type="EC" id="6.1.1.15" evidence="1"/>
<dbReference type="GO" id="GO:0005829">
    <property type="term" value="C:cytosol"/>
    <property type="evidence" value="ECO:0007669"/>
    <property type="project" value="TreeGrafter"/>
</dbReference>
<dbReference type="CDD" id="cd00861">
    <property type="entry name" value="ProRS_anticodon_short"/>
    <property type="match status" value="1"/>
</dbReference>
<accession>A0A0G1XEK8</accession>
<evidence type="ECO:0000256" key="8">
    <source>
        <dbReference type="ARBA" id="ARBA00029731"/>
    </source>
</evidence>
<dbReference type="Pfam" id="PF00587">
    <property type="entry name" value="tRNA-synt_2b"/>
    <property type="match status" value="1"/>
</dbReference>
<evidence type="ECO:0000256" key="2">
    <source>
        <dbReference type="ARBA" id="ARBA00019110"/>
    </source>
</evidence>
<keyword evidence="4" id="KW-0547">Nucleotide-binding</keyword>
<sequence>MRQSALFAKTQKQLPKDETSTNARLLLRAGFVHKEMAGVYSFLPLGLRVLNNIANIIREEMFAIGGQEVFLPSLNPKQNWQQTGRWETLDDLFRFTSLYTKTDYALAGTHEEIIVPLVQRFVSSYKELPVAIFQIQNKFRDEKRAKSGLLRGREFLMKDLYSFHANEQDLDRYYQVVKESYDRIFKKAGVEAVYTFASGGTFSKYSHEFQVLTQAGEDTVHVCGACALAVNEEILREQPGCPQCGNKNLRREKAIEVGNIFKLKTKYSSAFQLTYKDERGENKEVIMGCYGIGLNRLMGTIVETSHDKRGIIWPESVAPFLVHLLQISDRPKEAEAAYEQLQNAGIEVLYDDREEVRAGEKFAEADLLGIPWRVVISDKALAQENVEVKERKSERVELVKLQNITDFLRATNS</sequence>
<dbReference type="PATRIC" id="fig|1618676.3.peg.1127"/>
<evidence type="ECO:0000259" key="10">
    <source>
        <dbReference type="PROSITE" id="PS50862"/>
    </source>
</evidence>
<evidence type="ECO:0000313" key="12">
    <source>
        <dbReference type="Proteomes" id="UP000034445"/>
    </source>
</evidence>
<dbReference type="AlphaFoldDB" id="A0A0G1XEK8"/>
<reference evidence="11 12" key="1">
    <citation type="journal article" date="2015" name="Nature">
        <title>rRNA introns, odd ribosomes, and small enigmatic genomes across a large radiation of phyla.</title>
        <authorList>
            <person name="Brown C.T."/>
            <person name="Hug L.A."/>
            <person name="Thomas B.C."/>
            <person name="Sharon I."/>
            <person name="Castelle C.J."/>
            <person name="Singh A."/>
            <person name="Wilkins M.J."/>
            <person name="Williams K.H."/>
            <person name="Banfield J.F."/>
        </authorList>
    </citation>
    <scope>NUCLEOTIDE SEQUENCE [LARGE SCALE GENOMIC DNA]</scope>
</reference>
<comment type="catalytic activity">
    <reaction evidence="9">
        <text>tRNA(Pro) + L-proline + ATP = L-prolyl-tRNA(Pro) + AMP + diphosphate</text>
        <dbReference type="Rhea" id="RHEA:14305"/>
        <dbReference type="Rhea" id="RHEA-COMP:9700"/>
        <dbReference type="Rhea" id="RHEA-COMP:9702"/>
        <dbReference type="ChEBI" id="CHEBI:30616"/>
        <dbReference type="ChEBI" id="CHEBI:33019"/>
        <dbReference type="ChEBI" id="CHEBI:60039"/>
        <dbReference type="ChEBI" id="CHEBI:78442"/>
        <dbReference type="ChEBI" id="CHEBI:78532"/>
        <dbReference type="ChEBI" id="CHEBI:456215"/>
        <dbReference type="EC" id="6.1.1.15"/>
    </reaction>
</comment>
<dbReference type="InterPro" id="IPR002314">
    <property type="entry name" value="aa-tRNA-synt_IIb"/>
</dbReference>
<dbReference type="PRINTS" id="PR01046">
    <property type="entry name" value="TRNASYNTHPRO"/>
</dbReference>
<keyword evidence="3 11" id="KW-0436">Ligase</keyword>
<dbReference type="SUPFAM" id="SSF52954">
    <property type="entry name" value="Class II aaRS ABD-related"/>
    <property type="match status" value="1"/>
</dbReference>
<proteinExistence type="predicted"/>
<dbReference type="InterPro" id="IPR050062">
    <property type="entry name" value="Pro-tRNA_synthetase"/>
</dbReference>
<dbReference type="InterPro" id="IPR044140">
    <property type="entry name" value="ProRS_anticodon_short"/>
</dbReference>
<evidence type="ECO:0000256" key="7">
    <source>
        <dbReference type="ARBA" id="ARBA00023146"/>
    </source>
</evidence>
<evidence type="ECO:0000256" key="4">
    <source>
        <dbReference type="ARBA" id="ARBA00022741"/>
    </source>
</evidence>
<dbReference type="Gene3D" id="3.30.930.10">
    <property type="entry name" value="Bira Bifunctional Protein, Domain 2"/>
    <property type="match status" value="1"/>
</dbReference>
<organism evidence="11 12">
    <name type="scientific">Candidatus Kaiserbacteria bacterium GW2011_GWC2_52_8b</name>
    <dbReference type="NCBI Taxonomy" id="1618676"/>
    <lineage>
        <taxon>Bacteria</taxon>
        <taxon>Candidatus Kaiseribacteriota</taxon>
    </lineage>
</organism>
<dbReference type="GO" id="GO:0004827">
    <property type="term" value="F:proline-tRNA ligase activity"/>
    <property type="evidence" value="ECO:0007669"/>
    <property type="project" value="UniProtKB-EC"/>
</dbReference>
<evidence type="ECO:0000256" key="6">
    <source>
        <dbReference type="ARBA" id="ARBA00022917"/>
    </source>
</evidence>
<keyword evidence="5" id="KW-0067">ATP-binding</keyword>
<dbReference type="PANTHER" id="PTHR42753">
    <property type="entry name" value="MITOCHONDRIAL RIBOSOME PROTEIN L39/PROLYL-TRNA LIGASE FAMILY MEMBER"/>
    <property type="match status" value="1"/>
</dbReference>
<dbReference type="InterPro" id="IPR002316">
    <property type="entry name" value="Pro-tRNA-ligase_IIa"/>
</dbReference>
<keyword evidence="7" id="KW-0030">Aminoacyl-tRNA synthetase</keyword>
<dbReference type="GO" id="GO:0005524">
    <property type="term" value="F:ATP binding"/>
    <property type="evidence" value="ECO:0007669"/>
    <property type="project" value="UniProtKB-KW"/>
</dbReference>
<keyword evidence="6" id="KW-0648">Protein biosynthesis</keyword>
<evidence type="ECO:0000256" key="3">
    <source>
        <dbReference type="ARBA" id="ARBA00022598"/>
    </source>
</evidence>
<dbReference type="Proteomes" id="UP000034445">
    <property type="component" value="Unassembled WGS sequence"/>
</dbReference>
<evidence type="ECO:0000256" key="9">
    <source>
        <dbReference type="ARBA" id="ARBA00047671"/>
    </source>
</evidence>
<dbReference type="InterPro" id="IPR036621">
    <property type="entry name" value="Anticodon-bd_dom_sf"/>
</dbReference>
<gene>
    <name evidence="11" type="ORF">UY74_C0077G0004</name>
</gene>
<dbReference type="InterPro" id="IPR006195">
    <property type="entry name" value="aa-tRNA-synth_II"/>
</dbReference>
<name>A0A0G1XEK8_9BACT</name>
<dbReference type="PANTHER" id="PTHR42753:SF2">
    <property type="entry name" value="PROLINE--TRNA LIGASE"/>
    <property type="match status" value="1"/>
</dbReference>
<dbReference type="PROSITE" id="PS50862">
    <property type="entry name" value="AA_TRNA_LIGASE_II"/>
    <property type="match status" value="1"/>
</dbReference>
<dbReference type="EMBL" id="LCRF01000077">
    <property type="protein sequence ID" value="KKW29386.1"/>
    <property type="molecule type" value="Genomic_DNA"/>
</dbReference>
<evidence type="ECO:0000313" key="11">
    <source>
        <dbReference type="EMBL" id="KKW29386.1"/>
    </source>
</evidence>